<gene>
    <name evidence="8" type="ORF">A3F84_11805</name>
</gene>
<dbReference type="InterPro" id="IPR011006">
    <property type="entry name" value="CheY-like_superfamily"/>
</dbReference>
<dbReference type="SUPFAM" id="SSF47384">
    <property type="entry name" value="Homodimeric domain of signal transducing histidine kinase"/>
    <property type="match status" value="1"/>
</dbReference>
<feature type="modified residue" description="4-aspartylphosphate" evidence="4">
    <location>
        <position position="55"/>
    </location>
</feature>
<evidence type="ECO:0000256" key="1">
    <source>
        <dbReference type="ARBA" id="ARBA00000085"/>
    </source>
</evidence>
<dbReference type="EC" id="2.7.13.3" evidence="2"/>
<feature type="coiled-coil region" evidence="5">
    <location>
        <begin position="125"/>
        <end position="152"/>
    </location>
</feature>
<evidence type="ECO:0000313" key="9">
    <source>
        <dbReference type="Proteomes" id="UP000178606"/>
    </source>
</evidence>
<evidence type="ECO:0000256" key="2">
    <source>
        <dbReference type="ARBA" id="ARBA00012438"/>
    </source>
</evidence>
<proteinExistence type="predicted"/>
<evidence type="ECO:0000313" key="8">
    <source>
        <dbReference type="EMBL" id="OGG45118.1"/>
    </source>
</evidence>
<name>A0A1F6C7L1_HANXR</name>
<dbReference type="InterPro" id="IPR001789">
    <property type="entry name" value="Sig_transdc_resp-reg_receiver"/>
</dbReference>
<comment type="caution">
    <text evidence="8">The sequence shown here is derived from an EMBL/GenBank/DDBJ whole genome shotgun (WGS) entry which is preliminary data.</text>
</comment>
<dbReference type="PROSITE" id="PS50109">
    <property type="entry name" value="HIS_KIN"/>
    <property type="match status" value="1"/>
</dbReference>
<dbReference type="SMART" id="SM00387">
    <property type="entry name" value="HATPase_c"/>
    <property type="match status" value="1"/>
</dbReference>
<dbReference type="InterPro" id="IPR003594">
    <property type="entry name" value="HATPase_dom"/>
</dbReference>
<dbReference type="Proteomes" id="UP000178606">
    <property type="component" value="Unassembled WGS sequence"/>
</dbReference>
<dbReference type="GO" id="GO:0000155">
    <property type="term" value="F:phosphorelay sensor kinase activity"/>
    <property type="evidence" value="ECO:0007669"/>
    <property type="project" value="InterPro"/>
</dbReference>
<keyword evidence="5" id="KW-0175">Coiled coil</keyword>
<dbReference type="CDD" id="cd17574">
    <property type="entry name" value="REC_OmpR"/>
    <property type="match status" value="1"/>
</dbReference>
<dbReference type="InterPro" id="IPR036890">
    <property type="entry name" value="HATPase_C_sf"/>
</dbReference>
<evidence type="ECO:0000256" key="4">
    <source>
        <dbReference type="PROSITE-ProRule" id="PRU00169"/>
    </source>
</evidence>
<evidence type="ECO:0000256" key="5">
    <source>
        <dbReference type="SAM" id="Coils"/>
    </source>
</evidence>
<keyword evidence="3 4" id="KW-0597">Phosphoprotein</keyword>
<organism evidence="8 9">
    <name type="scientific">Handelsmanbacteria sp. (strain RIFCSPLOWO2_12_FULL_64_10)</name>
    <dbReference type="NCBI Taxonomy" id="1817868"/>
    <lineage>
        <taxon>Bacteria</taxon>
        <taxon>Candidatus Handelsmaniibacteriota</taxon>
    </lineage>
</organism>
<dbReference type="InterPro" id="IPR003661">
    <property type="entry name" value="HisK_dim/P_dom"/>
</dbReference>
<dbReference type="PROSITE" id="PS50110">
    <property type="entry name" value="RESPONSE_REGULATORY"/>
    <property type="match status" value="1"/>
</dbReference>
<dbReference type="PANTHER" id="PTHR43547">
    <property type="entry name" value="TWO-COMPONENT HISTIDINE KINASE"/>
    <property type="match status" value="1"/>
</dbReference>
<dbReference type="PRINTS" id="PR00344">
    <property type="entry name" value="BCTRLSENSOR"/>
</dbReference>
<dbReference type="InterPro" id="IPR005467">
    <property type="entry name" value="His_kinase_dom"/>
</dbReference>
<feature type="domain" description="Response regulatory" evidence="7">
    <location>
        <begin position="7"/>
        <end position="123"/>
    </location>
</feature>
<dbReference type="Pfam" id="PF00072">
    <property type="entry name" value="Response_reg"/>
    <property type="match status" value="1"/>
</dbReference>
<accession>A0A1F6C7L1</accession>
<dbReference type="CDD" id="cd00082">
    <property type="entry name" value="HisKA"/>
    <property type="match status" value="1"/>
</dbReference>
<dbReference type="SMART" id="SM00448">
    <property type="entry name" value="REC"/>
    <property type="match status" value="1"/>
</dbReference>
<dbReference type="InterPro" id="IPR004358">
    <property type="entry name" value="Sig_transdc_His_kin-like_C"/>
</dbReference>
<reference evidence="8 9" key="1">
    <citation type="journal article" date="2016" name="Nat. Commun.">
        <title>Thousands of microbial genomes shed light on interconnected biogeochemical processes in an aquifer system.</title>
        <authorList>
            <person name="Anantharaman K."/>
            <person name="Brown C.T."/>
            <person name="Hug L.A."/>
            <person name="Sharon I."/>
            <person name="Castelle C.J."/>
            <person name="Probst A.J."/>
            <person name="Thomas B.C."/>
            <person name="Singh A."/>
            <person name="Wilkins M.J."/>
            <person name="Karaoz U."/>
            <person name="Brodie E.L."/>
            <person name="Williams K.H."/>
            <person name="Hubbard S.S."/>
            <person name="Banfield J.F."/>
        </authorList>
    </citation>
    <scope>NUCLEOTIDE SEQUENCE [LARGE SCALE GENOMIC DNA]</scope>
    <source>
        <strain evidence="9">RIFCSPLOWO2_12_FULL_64_10</strain>
    </source>
</reference>
<dbReference type="Gene3D" id="3.40.50.2300">
    <property type="match status" value="1"/>
</dbReference>
<dbReference type="SUPFAM" id="SSF52172">
    <property type="entry name" value="CheY-like"/>
    <property type="match status" value="1"/>
</dbReference>
<protein>
    <recommendedName>
        <fullName evidence="2">histidine kinase</fullName>
        <ecNumber evidence="2">2.7.13.3</ecNumber>
    </recommendedName>
</protein>
<dbReference type="Pfam" id="PF02518">
    <property type="entry name" value="HATPase_c"/>
    <property type="match status" value="1"/>
</dbReference>
<dbReference type="AlphaFoldDB" id="A0A1F6C7L1"/>
<comment type="catalytic activity">
    <reaction evidence="1">
        <text>ATP + protein L-histidine = ADP + protein N-phospho-L-histidine.</text>
        <dbReference type="EC" id="2.7.13.3"/>
    </reaction>
</comment>
<evidence type="ECO:0000259" key="6">
    <source>
        <dbReference type="PROSITE" id="PS50109"/>
    </source>
</evidence>
<evidence type="ECO:0000256" key="3">
    <source>
        <dbReference type="ARBA" id="ARBA00022553"/>
    </source>
</evidence>
<dbReference type="EMBL" id="MFKF01000386">
    <property type="protein sequence ID" value="OGG45118.1"/>
    <property type="molecule type" value="Genomic_DNA"/>
</dbReference>
<dbReference type="SMART" id="SM00388">
    <property type="entry name" value="HisKA"/>
    <property type="match status" value="1"/>
</dbReference>
<dbReference type="Gene3D" id="3.30.565.10">
    <property type="entry name" value="Histidine kinase-like ATPase, C-terminal domain"/>
    <property type="match status" value="1"/>
</dbReference>
<dbReference type="SUPFAM" id="SSF55874">
    <property type="entry name" value="ATPase domain of HSP90 chaperone/DNA topoisomerase II/histidine kinase"/>
    <property type="match status" value="1"/>
</dbReference>
<dbReference type="InterPro" id="IPR036097">
    <property type="entry name" value="HisK_dim/P_sf"/>
</dbReference>
<dbReference type="Gene3D" id="1.10.287.130">
    <property type="match status" value="1"/>
</dbReference>
<dbReference type="PANTHER" id="PTHR43547:SF2">
    <property type="entry name" value="HYBRID SIGNAL TRANSDUCTION HISTIDINE KINASE C"/>
    <property type="match status" value="1"/>
</dbReference>
<sequence length="401" mass="43941">MHNGKPTILIVDDEPFNLDLLEQELADDYEVVRAQDGAEALRQADACDPDLILLDVRMPPGPSGLDVVRRLRRTERHVTTPVIMLTAQSGLGEKVEGLDAGADDYITKPFVSEDLQARIRSALRIGHLQKELELERNELKETLGELRAAETKLIHSEKMAALGKLVAGVAHELNNPIGFIYANMDHFRRYVGEVKAVCDSASLTPEAAARATRAFDTLGRLVESCANGADRIKRIVLGLRTFSRLDEAELKTVDLREGIESTLALLEHHMKDRVEAHRDYGDLPPVECFAGQLNQVFMNLLSNAVDAIEGKGDIWITTRQEGEAVRVSVRDSGKGIAPEHLPRIFDPFFTTKDVGKGTGLGLSISYGIVEKHGGRIEVASEVGKGSTFAVVLPAKAQVKNT</sequence>
<evidence type="ECO:0000259" key="7">
    <source>
        <dbReference type="PROSITE" id="PS50110"/>
    </source>
</evidence>
<feature type="domain" description="Histidine kinase" evidence="6">
    <location>
        <begin position="168"/>
        <end position="396"/>
    </location>
</feature>